<evidence type="ECO:0000313" key="13">
    <source>
        <dbReference type="WBParaSite" id="Gr19_v10_g4810.t1"/>
    </source>
</evidence>
<sequence length="882" mass="103723">MANAKIGTDGVDDANANFQIYGPEVENEGTKLNDFADDQFLASEYAVLLDAIAADQQNDGHGIAEVINSLNVGIFANEISHRLEAIEWLGGDQRLNEKTKRIVDQWEGLKELKHSAKYNYSEDILRMLHHLLKEVLEEMDEFGINLEDNKFENTRKDSNQNIDEKSRELLNQLQSRKFGNAIVQGNIKSWEKMSKIQKKLALLNIFGLGGSFEDKKNDENFEKFQRNLELLKRAATQRKLDGQIFSHYKNNANLAQFVQKKDKLNFGESNSQILPTEKWQELNSADGLERKLRETEKLKNAIKLSDERGNVKQILVELNKIINDWSDEAQFQFPSLYFLKDLENKFEPICILPDGFDHELIFGKFQCDFLNRESCLDTSLYCALCKKLKLTFIQRHPKSNFLFVPMMEIGLENVQIEVKFVQIPEFSHIPRINFNAKQLDIFLIKFAQNIHKLEDNDHFDEGVYWHETQTRKELRKKYENAEKNKAKNAEEMEKFDKITELFHLSRKNALRQRQMVKERKETLFVLSDDAFYKKLLQFLLLKNDYETIINKFELNDEFGIKTLDKFRTIFAYLERWAQNNHIFCQTLGYLSTKMLLLMLTKVFLLFPDSTTPFLIDKFFLIYSEWKWPMPVQLTELSDKRRVGEFLNWTPAMEWFGRRHFAWENLPKNVRTDLLKNIRKEMAMAVITPTFPERNLAENVNISSSKVVQNELKKALKKIRIRRDLDAIIEPIRAIKFTEKYEHFIVVECIGPKFNVEKFCEFVGKRLRFELLEFVEKPLAIWVDFCHVFPKMISPSECSSDSEHKNKNLNNSICERFWLVGIELAPNQKANSAFKGKLKTNLQKKFDKKIRNDFERGSFHNVQLKSEVAQRENLRKWRIDPNI</sequence>
<keyword evidence="4" id="KW-0507">mRNA processing</keyword>
<feature type="domain" description="Poly(A) polymerase central" evidence="11">
    <location>
        <begin position="566"/>
        <end position="716"/>
    </location>
</feature>
<dbReference type="WBParaSite" id="Gr19_v10_g4810.t1">
    <property type="protein sequence ID" value="Gr19_v10_g4810.t1"/>
    <property type="gene ID" value="Gr19_v10_g4810"/>
</dbReference>
<accession>A0A914HUK6</accession>
<evidence type="ECO:0000256" key="9">
    <source>
        <dbReference type="ARBA" id="ARBA00048830"/>
    </source>
</evidence>
<dbReference type="EC" id="2.7.7.19" evidence="3"/>
<keyword evidence="8" id="KW-0539">Nucleus</keyword>
<dbReference type="AlphaFoldDB" id="A0A914HUK6"/>
<feature type="coiled-coil region" evidence="10">
    <location>
        <begin position="464"/>
        <end position="498"/>
    </location>
</feature>
<evidence type="ECO:0000256" key="4">
    <source>
        <dbReference type="ARBA" id="ARBA00022664"/>
    </source>
</evidence>
<keyword evidence="6" id="KW-0547">Nucleotide-binding</keyword>
<dbReference type="GO" id="GO:1990817">
    <property type="term" value="F:poly(A) RNA polymerase activity"/>
    <property type="evidence" value="ECO:0007669"/>
    <property type="project" value="UniProtKB-EC"/>
</dbReference>
<evidence type="ECO:0000256" key="6">
    <source>
        <dbReference type="ARBA" id="ARBA00022741"/>
    </source>
</evidence>
<keyword evidence="5" id="KW-0808">Transferase</keyword>
<evidence type="ECO:0000256" key="10">
    <source>
        <dbReference type="SAM" id="Coils"/>
    </source>
</evidence>
<evidence type="ECO:0000256" key="3">
    <source>
        <dbReference type="ARBA" id="ARBA00012388"/>
    </source>
</evidence>
<dbReference type="GO" id="GO:0006397">
    <property type="term" value="P:mRNA processing"/>
    <property type="evidence" value="ECO:0007669"/>
    <property type="project" value="UniProtKB-KW"/>
</dbReference>
<evidence type="ECO:0000256" key="2">
    <source>
        <dbReference type="ARBA" id="ARBA00010912"/>
    </source>
</evidence>
<dbReference type="Gene3D" id="3.30.70.590">
    <property type="entry name" value="Poly(A) polymerase predicted RNA binding domain"/>
    <property type="match status" value="1"/>
</dbReference>
<proteinExistence type="inferred from homology"/>
<dbReference type="InterPro" id="IPR007012">
    <property type="entry name" value="PolA_pol_cen_dom"/>
</dbReference>
<dbReference type="GO" id="GO:0005634">
    <property type="term" value="C:nucleus"/>
    <property type="evidence" value="ECO:0007669"/>
    <property type="project" value="UniProtKB-SubCell"/>
</dbReference>
<dbReference type="Pfam" id="PF04928">
    <property type="entry name" value="PAP_central"/>
    <property type="match status" value="1"/>
</dbReference>
<evidence type="ECO:0000256" key="1">
    <source>
        <dbReference type="ARBA" id="ARBA00004123"/>
    </source>
</evidence>
<evidence type="ECO:0000259" key="11">
    <source>
        <dbReference type="Pfam" id="PF04928"/>
    </source>
</evidence>
<evidence type="ECO:0000256" key="5">
    <source>
        <dbReference type="ARBA" id="ARBA00022679"/>
    </source>
</evidence>
<comment type="catalytic activity">
    <reaction evidence="9">
        <text>RNA(n) + ATP = RNA(n)-3'-adenine ribonucleotide + diphosphate</text>
        <dbReference type="Rhea" id="RHEA:11332"/>
        <dbReference type="Rhea" id="RHEA-COMP:14527"/>
        <dbReference type="Rhea" id="RHEA-COMP:17347"/>
        <dbReference type="ChEBI" id="CHEBI:30616"/>
        <dbReference type="ChEBI" id="CHEBI:33019"/>
        <dbReference type="ChEBI" id="CHEBI:140395"/>
        <dbReference type="ChEBI" id="CHEBI:173115"/>
        <dbReference type="EC" id="2.7.7.19"/>
    </reaction>
</comment>
<dbReference type="PANTHER" id="PTHR10682">
    <property type="entry name" value="POLY A POLYMERASE"/>
    <property type="match status" value="1"/>
</dbReference>
<dbReference type="PANTHER" id="PTHR10682:SF10">
    <property type="entry name" value="POLYNUCLEOTIDE ADENYLYLTRANSFERASE"/>
    <property type="match status" value="1"/>
</dbReference>
<evidence type="ECO:0000313" key="12">
    <source>
        <dbReference type="Proteomes" id="UP000887572"/>
    </source>
</evidence>
<keyword evidence="7" id="KW-0067">ATP-binding</keyword>
<organism evidence="12 13">
    <name type="scientific">Globodera rostochiensis</name>
    <name type="common">Golden nematode worm</name>
    <name type="synonym">Heterodera rostochiensis</name>
    <dbReference type="NCBI Taxonomy" id="31243"/>
    <lineage>
        <taxon>Eukaryota</taxon>
        <taxon>Metazoa</taxon>
        <taxon>Ecdysozoa</taxon>
        <taxon>Nematoda</taxon>
        <taxon>Chromadorea</taxon>
        <taxon>Rhabditida</taxon>
        <taxon>Tylenchina</taxon>
        <taxon>Tylenchomorpha</taxon>
        <taxon>Tylenchoidea</taxon>
        <taxon>Heteroderidae</taxon>
        <taxon>Heteroderinae</taxon>
        <taxon>Globodera</taxon>
    </lineage>
</organism>
<dbReference type="GO" id="GO:0005524">
    <property type="term" value="F:ATP binding"/>
    <property type="evidence" value="ECO:0007669"/>
    <property type="project" value="UniProtKB-KW"/>
</dbReference>
<comment type="subcellular location">
    <subcellularLocation>
        <location evidence="1">Nucleus</location>
    </subcellularLocation>
</comment>
<protein>
    <recommendedName>
        <fullName evidence="3">polynucleotide adenylyltransferase</fullName>
        <ecNumber evidence="3">2.7.7.19</ecNumber>
    </recommendedName>
</protein>
<evidence type="ECO:0000256" key="8">
    <source>
        <dbReference type="ARBA" id="ARBA00023242"/>
    </source>
</evidence>
<name>A0A914HUK6_GLORO</name>
<dbReference type="Gene3D" id="1.10.1410.10">
    <property type="match status" value="1"/>
</dbReference>
<reference evidence="13" key="1">
    <citation type="submission" date="2022-11" db="UniProtKB">
        <authorList>
            <consortium name="WormBaseParasite"/>
        </authorList>
    </citation>
    <scope>IDENTIFICATION</scope>
</reference>
<keyword evidence="10" id="KW-0175">Coiled coil</keyword>
<keyword evidence="12" id="KW-1185">Reference proteome</keyword>
<dbReference type="Proteomes" id="UP000887572">
    <property type="component" value="Unplaced"/>
</dbReference>
<evidence type="ECO:0000256" key="7">
    <source>
        <dbReference type="ARBA" id="ARBA00022840"/>
    </source>
</evidence>
<comment type="similarity">
    <text evidence="2">Belongs to the poly(A) polymerase family.</text>
</comment>
<dbReference type="SUPFAM" id="SSF81631">
    <property type="entry name" value="PAP/OAS1 substrate-binding domain"/>
    <property type="match status" value="1"/>
</dbReference>